<organism evidence="1">
    <name type="scientific">marine sediment metagenome</name>
    <dbReference type="NCBI Taxonomy" id="412755"/>
    <lineage>
        <taxon>unclassified sequences</taxon>
        <taxon>metagenomes</taxon>
        <taxon>ecological metagenomes</taxon>
    </lineage>
</organism>
<proteinExistence type="predicted"/>
<dbReference type="AlphaFoldDB" id="X0TBX1"/>
<evidence type="ECO:0000313" key="1">
    <source>
        <dbReference type="EMBL" id="GAF73555.1"/>
    </source>
</evidence>
<feature type="non-terminal residue" evidence="1">
    <location>
        <position position="1"/>
    </location>
</feature>
<protein>
    <recommendedName>
        <fullName evidence="2">Transposase IS4-like domain-containing protein</fullName>
    </recommendedName>
</protein>
<sequence>QRDREHKATEGRVLNELKRLKIKKYYEEPTLHPIVVQKRLKNGTVKSVNSFRVQVKRRADIIVADKLLDGVCVFITNHIERQGRGFKVNPRKVIRAYRDKTKIEDVFKNVKSFLKIRPFFVNTEKHVKAVYTICILAYFLNKFLANQRKAVGEKDYLNSKELYAPFKNIDFVTLFDRISGEIVTKSVELPEETRSILEKIGMLHVASSQ</sequence>
<dbReference type="EMBL" id="BARS01005447">
    <property type="protein sequence ID" value="GAF73555.1"/>
    <property type="molecule type" value="Genomic_DNA"/>
</dbReference>
<comment type="caution">
    <text evidence="1">The sequence shown here is derived from an EMBL/GenBank/DDBJ whole genome shotgun (WGS) entry which is preliminary data.</text>
</comment>
<evidence type="ECO:0008006" key="2">
    <source>
        <dbReference type="Google" id="ProtNLM"/>
    </source>
</evidence>
<name>X0TBX1_9ZZZZ</name>
<reference evidence="1" key="1">
    <citation type="journal article" date="2014" name="Front. Microbiol.">
        <title>High frequency of phylogenetically diverse reductive dehalogenase-homologous genes in deep subseafloor sedimentary metagenomes.</title>
        <authorList>
            <person name="Kawai M."/>
            <person name="Futagami T."/>
            <person name="Toyoda A."/>
            <person name="Takaki Y."/>
            <person name="Nishi S."/>
            <person name="Hori S."/>
            <person name="Arai W."/>
            <person name="Tsubouchi T."/>
            <person name="Morono Y."/>
            <person name="Uchiyama I."/>
            <person name="Ito T."/>
            <person name="Fujiyama A."/>
            <person name="Inagaki F."/>
            <person name="Takami H."/>
        </authorList>
    </citation>
    <scope>NUCLEOTIDE SEQUENCE</scope>
    <source>
        <strain evidence="1">Expedition CK06-06</strain>
    </source>
</reference>
<gene>
    <name evidence="1" type="ORF">S01H1_10684</name>
</gene>
<accession>X0TBX1</accession>